<proteinExistence type="predicted"/>
<evidence type="ECO:0008006" key="6">
    <source>
        <dbReference type="Google" id="ProtNLM"/>
    </source>
</evidence>
<feature type="chain" id="PRO_5032659429" description="SEFIR domain-containing protein" evidence="3">
    <location>
        <begin position="19"/>
        <end position="546"/>
    </location>
</feature>
<organism evidence="4 5">
    <name type="scientific">Pieris macdunnoughi</name>
    <dbReference type="NCBI Taxonomy" id="345717"/>
    <lineage>
        <taxon>Eukaryota</taxon>
        <taxon>Metazoa</taxon>
        <taxon>Ecdysozoa</taxon>
        <taxon>Arthropoda</taxon>
        <taxon>Hexapoda</taxon>
        <taxon>Insecta</taxon>
        <taxon>Pterygota</taxon>
        <taxon>Neoptera</taxon>
        <taxon>Endopterygota</taxon>
        <taxon>Lepidoptera</taxon>
        <taxon>Glossata</taxon>
        <taxon>Ditrysia</taxon>
        <taxon>Papilionoidea</taxon>
        <taxon>Pieridae</taxon>
        <taxon>Pierinae</taxon>
        <taxon>Pieris</taxon>
    </lineage>
</organism>
<evidence type="ECO:0000313" key="4">
    <source>
        <dbReference type="EMBL" id="CAF4953130.1"/>
    </source>
</evidence>
<protein>
    <recommendedName>
        <fullName evidence="6">SEFIR domain-containing protein</fullName>
    </recommendedName>
</protein>
<evidence type="ECO:0000256" key="1">
    <source>
        <dbReference type="SAM" id="MobiDB-lite"/>
    </source>
</evidence>
<reference evidence="4" key="1">
    <citation type="submission" date="2021-02" db="EMBL/GenBank/DDBJ databases">
        <authorList>
            <person name="Steward A R."/>
        </authorList>
    </citation>
    <scope>NUCLEOTIDE SEQUENCE</scope>
</reference>
<dbReference type="AlphaFoldDB" id="A0A821XYX8"/>
<feature type="transmembrane region" description="Helical" evidence="2">
    <location>
        <begin position="261"/>
        <end position="284"/>
    </location>
</feature>
<dbReference type="Gene3D" id="3.40.50.11530">
    <property type="match status" value="1"/>
</dbReference>
<comment type="caution">
    <text evidence="4">The sequence shown here is derived from an EMBL/GenBank/DDBJ whole genome shotgun (WGS) entry which is preliminary data.</text>
</comment>
<feature type="signal peptide" evidence="3">
    <location>
        <begin position="1"/>
        <end position="18"/>
    </location>
</feature>
<evidence type="ECO:0000313" key="5">
    <source>
        <dbReference type="Proteomes" id="UP000663880"/>
    </source>
</evidence>
<evidence type="ECO:0000256" key="3">
    <source>
        <dbReference type="SAM" id="SignalP"/>
    </source>
</evidence>
<keyword evidence="2" id="KW-0472">Membrane</keyword>
<evidence type="ECO:0000256" key="2">
    <source>
        <dbReference type="SAM" id="Phobius"/>
    </source>
</evidence>
<feature type="region of interest" description="Disordered" evidence="1">
    <location>
        <begin position="475"/>
        <end position="514"/>
    </location>
</feature>
<name>A0A821XYX8_9NEOP</name>
<dbReference type="OrthoDB" id="7390598at2759"/>
<accession>A0A821XYX8</accession>
<keyword evidence="2" id="KW-1133">Transmembrane helix</keyword>
<keyword evidence="2" id="KW-0812">Transmembrane</keyword>
<keyword evidence="3" id="KW-0732">Signal</keyword>
<sequence>MIITVLVLVLLNGFLSYAEYVTINCSNHSESNLTFVPSKDVAGRYNINWCTESDKEVTSWELTLRYIENRSENECQYSLMMRGPQHSFFRRRLNMDLNCTNVCFSTSLDLIFNGTCYHIKTLLHHGNNSTSPSDYVFYAKNEFSKQHFTDSQSPVNTQSNGEHLTVHWFLSYIPASEYSMDLFGDSTGQLPKDVTDNCTVVGRRQTEIVCSLWVPYGDYRMGLHHLAPWTTGSIFNSITNREYSFEHKPENPVPVTHNNSGLLWISCGALAFVLTLTVALVLICRRIESKRVWMQWIMQSVWKRNSPGMCRGRIVLVYARDCPHVMRLAAALRTLLARVTDDPVYDVYCPERWSVVAGAAGEWMRRAVTSPDTRLVLLQTPALQHLHRATGDLTPEHPLLGSVAVYRQPHGADELVTLALRLLNETAHRTVQYRKFYKITVSGLEVDVVPTVTPYRSYQLPQDALVLLRDLDPSFFPTDSDQPPNEENRFSNEAPLNRLPSVEAPQSPPENPELNKELQVLQEAASELVAYVRENPAYLTEQLFFI</sequence>
<gene>
    <name evidence="4" type="ORF">PMACD_LOCUS15895</name>
</gene>
<keyword evidence="5" id="KW-1185">Reference proteome</keyword>
<dbReference type="Proteomes" id="UP000663880">
    <property type="component" value="Unassembled WGS sequence"/>
</dbReference>
<dbReference type="EMBL" id="CAJOBZ010000075">
    <property type="protein sequence ID" value="CAF4953130.1"/>
    <property type="molecule type" value="Genomic_DNA"/>
</dbReference>